<dbReference type="RefSeq" id="WP_021098091.1">
    <property type="nucleotide sequence ID" value="NZ_KE557321.1"/>
</dbReference>
<evidence type="ECO:0000256" key="3">
    <source>
        <dbReference type="ARBA" id="ARBA00023004"/>
    </source>
</evidence>
<dbReference type="Gene3D" id="2.102.10.10">
    <property type="entry name" value="Rieske [2Fe-2S] iron-sulphur domain"/>
    <property type="match status" value="1"/>
</dbReference>
<dbReference type="NCBIfam" id="TIGR02377">
    <property type="entry name" value="MocE_fam_FeS"/>
    <property type="match status" value="1"/>
</dbReference>
<accession>S9QTI4</accession>
<evidence type="ECO:0000313" key="6">
    <source>
        <dbReference type="EMBL" id="EPX84646.1"/>
    </source>
</evidence>
<proteinExistence type="predicted"/>
<evidence type="ECO:0000259" key="5">
    <source>
        <dbReference type="PROSITE" id="PS51296"/>
    </source>
</evidence>
<protein>
    <submittedName>
        <fullName evidence="6">Rieske [2Fe-2S] domain protein, MocE subfamily</fullName>
    </submittedName>
</protein>
<dbReference type="SUPFAM" id="SSF50022">
    <property type="entry name" value="ISP domain"/>
    <property type="match status" value="1"/>
</dbReference>
<comment type="caution">
    <text evidence="6">The sequence shown here is derived from an EMBL/GenBank/DDBJ whole genome shotgun (WGS) entry which is preliminary data.</text>
</comment>
<dbReference type="PROSITE" id="PS51296">
    <property type="entry name" value="RIESKE"/>
    <property type="match status" value="1"/>
</dbReference>
<dbReference type="PANTHER" id="PTHR21496:SF23">
    <property type="entry name" value="3-PHENYLPROPIONATE_CINNAMIC ACID DIOXYGENASE FERREDOXIN SUBUNIT"/>
    <property type="match status" value="1"/>
</dbReference>
<dbReference type="PATRIC" id="fig|1123069.3.peg.1975"/>
<dbReference type="AlphaFoldDB" id="S9QTI4"/>
<keyword evidence="1" id="KW-0001">2Fe-2S</keyword>
<dbReference type="GO" id="GO:0051537">
    <property type="term" value="F:2 iron, 2 sulfur cluster binding"/>
    <property type="evidence" value="ECO:0007669"/>
    <property type="project" value="UniProtKB-KW"/>
</dbReference>
<dbReference type="STRING" id="1123069.ruthe_02006"/>
<dbReference type="GO" id="GO:0046872">
    <property type="term" value="F:metal ion binding"/>
    <property type="evidence" value="ECO:0007669"/>
    <property type="project" value="UniProtKB-KW"/>
</dbReference>
<dbReference type="InterPro" id="IPR017941">
    <property type="entry name" value="Rieske_2Fe-2S"/>
</dbReference>
<gene>
    <name evidence="6" type="ORF">ruthe_02006</name>
</gene>
<evidence type="ECO:0000313" key="7">
    <source>
        <dbReference type="Proteomes" id="UP000015346"/>
    </source>
</evidence>
<keyword evidence="3" id="KW-0408">Iron</keyword>
<dbReference type="PANTHER" id="PTHR21496">
    <property type="entry name" value="FERREDOXIN-RELATED"/>
    <property type="match status" value="1"/>
</dbReference>
<dbReference type="OrthoDB" id="9794175at2"/>
<reference evidence="6 7" key="1">
    <citation type="journal article" date="2013" name="Stand. Genomic Sci.">
        <title>Genome sequence of the reddish-pigmented Rubellimicrobium thermophilum type strain (DSM 16684(T)), a member of the Roseobacter clade.</title>
        <authorList>
            <person name="Fiebig A."/>
            <person name="Riedel T."/>
            <person name="Gronow S."/>
            <person name="Petersen J."/>
            <person name="Klenk H.P."/>
            <person name="Goker M."/>
        </authorList>
    </citation>
    <scope>NUCLEOTIDE SEQUENCE [LARGE SCALE GENOMIC DNA]</scope>
    <source>
        <strain evidence="6 7">DSM 16684</strain>
    </source>
</reference>
<evidence type="ECO:0000256" key="4">
    <source>
        <dbReference type="ARBA" id="ARBA00023014"/>
    </source>
</evidence>
<dbReference type="InterPro" id="IPR012747">
    <property type="entry name" value="MocE_2FeS"/>
</dbReference>
<organism evidence="6 7">
    <name type="scientific">Rubellimicrobium thermophilum DSM 16684</name>
    <dbReference type="NCBI Taxonomy" id="1123069"/>
    <lineage>
        <taxon>Bacteria</taxon>
        <taxon>Pseudomonadati</taxon>
        <taxon>Pseudomonadota</taxon>
        <taxon>Alphaproteobacteria</taxon>
        <taxon>Rhodobacterales</taxon>
        <taxon>Roseobacteraceae</taxon>
        <taxon>Rubellimicrobium</taxon>
    </lineage>
</organism>
<dbReference type="Proteomes" id="UP000015346">
    <property type="component" value="Unassembled WGS sequence"/>
</dbReference>
<keyword evidence="4" id="KW-0411">Iron-sulfur</keyword>
<evidence type="ECO:0000256" key="1">
    <source>
        <dbReference type="ARBA" id="ARBA00022714"/>
    </source>
</evidence>
<name>S9QTI4_9RHOB</name>
<keyword evidence="7" id="KW-1185">Reference proteome</keyword>
<dbReference type="EMBL" id="AOLV01000020">
    <property type="protein sequence ID" value="EPX84646.1"/>
    <property type="molecule type" value="Genomic_DNA"/>
</dbReference>
<dbReference type="InterPro" id="IPR036922">
    <property type="entry name" value="Rieske_2Fe-2S_sf"/>
</dbReference>
<keyword evidence="2" id="KW-0479">Metal-binding</keyword>
<evidence type="ECO:0000256" key="2">
    <source>
        <dbReference type="ARBA" id="ARBA00022723"/>
    </source>
</evidence>
<dbReference type="Pfam" id="PF00355">
    <property type="entry name" value="Rieske"/>
    <property type="match status" value="1"/>
</dbReference>
<dbReference type="HOGENOM" id="CLU_055690_5_2_5"/>
<dbReference type="CDD" id="cd03528">
    <property type="entry name" value="Rieske_RO_ferredoxin"/>
    <property type="match status" value="1"/>
</dbReference>
<sequence length="103" mass="11479">MPTWIPACRLDDIEPEGVIRFDHAGRTFAIYRSPEDELFCTDGLCTHEAVHLAEGLVMGHEIECPKHSGVFDYRTGEALRPPACINLRTYPVEVVDGIVRIAA</sequence>
<feature type="domain" description="Rieske" evidence="5">
    <location>
        <begin position="5"/>
        <end position="101"/>
    </location>
</feature>